<dbReference type="Gene3D" id="3.30.40.10">
    <property type="entry name" value="Zinc/RING finger domain, C3HC4 (zinc finger)"/>
    <property type="match status" value="1"/>
</dbReference>
<dbReference type="Proteomes" id="UP000274822">
    <property type="component" value="Unassembled WGS sequence"/>
</dbReference>
<dbReference type="InterPro" id="IPR013083">
    <property type="entry name" value="Znf_RING/FYVE/PHD"/>
</dbReference>
<evidence type="ECO:0000256" key="4">
    <source>
        <dbReference type="PROSITE-ProRule" id="PRU00175"/>
    </source>
</evidence>
<feature type="domain" description="RING-type" evidence="5">
    <location>
        <begin position="189"/>
        <end position="244"/>
    </location>
</feature>
<proteinExistence type="predicted"/>
<protein>
    <recommendedName>
        <fullName evidence="5">RING-type domain-containing protein</fullName>
    </recommendedName>
</protein>
<accession>A0A433Q349</accession>
<sequence>MPSLKLSRADIPETQYIEYSTGNETLGWLRTELTQKIEQGSSKRVREIQFLLDGEFLKDWSKTAPDWRIVTKGLNLEGTCTNDSCPAHNHRVIMKWEQRNFDFQYDSVKCRCPICFESVMPITCGFSNTWWSFRGIKSGTDTSGAGERVSCDWRRAGDAYHVFDEGKGGVASWSRLKILTRFCEHDWICTICFERKDAVWMGLRWRVTEPDTLACGHSFHLECIDEWKNAQREKVLALTCPICRVEIVEEGRRIEEVVEGRSEI</sequence>
<dbReference type="Pfam" id="PF13445">
    <property type="entry name" value="zf-RING_UBOX"/>
    <property type="match status" value="1"/>
</dbReference>
<evidence type="ECO:0000256" key="2">
    <source>
        <dbReference type="ARBA" id="ARBA00022771"/>
    </source>
</evidence>
<dbReference type="InterPro" id="IPR001841">
    <property type="entry name" value="Znf_RING"/>
</dbReference>
<dbReference type="GO" id="GO:0008270">
    <property type="term" value="F:zinc ion binding"/>
    <property type="evidence" value="ECO:0007669"/>
    <property type="project" value="UniProtKB-KW"/>
</dbReference>
<evidence type="ECO:0000313" key="6">
    <source>
        <dbReference type="EMBL" id="RUS24196.1"/>
    </source>
</evidence>
<dbReference type="EMBL" id="RBNJ01016865">
    <property type="protein sequence ID" value="RUS24196.1"/>
    <property type="molecule type" value="Genomic_DNA"/>
</dbReference>
<keyword evidence="7" id="KW-1185">Reference proteome</keyword>
<gene>
    <name evidence="6" type="ORF">BC938DRAFT_473962</name>
</gene>
<dbReference type="AlphaFoldDB" id="A0A433Q349"/>
<name>A0A433Q349_9FUNG</name>
<dbReference type="InterPro" id="IPR027370">
    <property type="entry name" value="Znf-RING_euk"/>
</dbReference>
<organism evidence="6 7">
    <name type="scientific">Jimgerdemannia flammicorona</name>
    <dbReference type="NCBI Taxonomy" id="994334"/>
    <lineage>
        <taxon>Eukaryota</taxon>
        <taxon>Fungi</taxon>
        <taxon>Fungi incertae sedis</taxon>
        <taxon>Mucoromycota</taxon>
        <taxon>Mucoromycotina</taxon>
        <taxon>Endogonomycetes</taxon>
        <taxon>Endogonales</taxon>
        <taxon>Endogonaceae</taxon>
        <taxon>Jimgerdemannia</taxon>
    </lineage>
</organism>
<comment type="caution">
    <text evidence="6">The sequence shown here is derived from an EMBL/GenBank/DDBJ whole genome shotgun (WGS) entry which is preliminary data.</text>
</comment>
<reference evidence="6 7" key="1">
    <citation type="journal article" date="2018" name="New Phytol.">
        <title>Phylogenomics of Endogonaceae and evolution of mycorrhizas within Mucoromycota.</title>
        <authorList>
            <person name="Chang Y."/>
            <person name="Desiro A."/>
            <person name="Na H."/>
            <person name="Sandor L."/>
            <person name="Lipzen A."/>
            <person name="Clum A."/>
            <person name="Barry K."/>
            <person name="Grigoriev I.V."/>
            <person name="Martin F.M."/>
            <person name="Stajich J.E."/>
            <person name="Smith M.E."/>
            <person name="Bonito G."/>
            <person name="Spatafora J.W."/>
        </authorList>
    </citation>
    <scope>NUCLEOTIDE SEQUENCE [LARGE SCALE GENOMIC DNA]</scope>
    <source>
        <strain evidence="6 7">AD002</strain>
    </source>
</reference>
<evidence type="ECO:0000313" key="7">
    <source>
        <dbReference type="Proteomes" id="UP000274822"/>
    </source>
</evidence>
<evidence type="ECO:0000256" key="1">
    <source>
        <dbReference type="ARBA" id="ARBA00022723"/>
    </source>
</evidence>
<evidence type="ECO:0000259" key="5">
    <source>
        <dbReference type="PROSITE" id="PS50089"/>
    </source>
</evidence>
<dbReference type="SUPFAM" id="SSF57850">
    <property type="entry name" value="RING/U-box"/>
    <property type="match status" value="1"/>
</dbReference>
<keyword evidence="3" id="KW-0862">Zinc</keyword>
<keyword evidence="2 4" id="KW-0863">Zinc-finger</keyword>
<dbReference type="SMART" id="SM00184">
    <property type="entry name" value="RING"/>
    <property type="match status" value="1"/>
</dbReference>
<evidence type="ECO:0000256" key="3">
    <source>
        <dbReference type="ARBA" id="ARBA00022833"/>
    </source>
</evidence>
<keyword evidence="1" id="KW-0479">Metal-binding</keyword>
<dbReference type="PROSITE" id="PS50089">
    <property type="entry name" value="ZF_RING_2"/>
    <property type="match status" value="1"/>
</dbReference>